<reference evidence="4 5" key="1">
    <citation type="submission" date="2022-10" db="EMBL/GenBank/DDBJ databases">
        <title>Defluviimonas sp. nov., isolated from ocean surface water.</title>
        <authorList>
            <person name="He W."/>
            <person name="Wang L."/>
            <person name="Zhang D.-F."/>
        </authorList>
    </citation>
    <scope>NUCLEOTIDE SEQUENCE [LARGE SCALE GENOMIC DNA]</scope>
    <source>
        <strain evidence="4 5">WL0002</strain>
    </source>
</reference>
<dbReference type="EMBL" id="JAOWKY010000004">
    <property type="protein sequence ID" value="MCV2870095.1"/>
    <property type="molecule type" value="Genomic_DNA"/>
</dbReference>
<dbReference type="InterPro" id="IPR003836">
    <property type="entry name" value="Glucokinase"/>
</dbReference>
<organism evidence="4 5">
    <name type="scientific">Albidovulum marisflavi</name>
    <dbReference type="NCBI Taxonomy" id="2984159"/>
    <lineage>
        <taxon>Bacteria</taxon>
        <taxon>Pseudomonadati</taxon>
        <taxon>Pseudomonadota</taxon>
        <taxon>Alphaproteobacteria</taxon>
        <taxon>Rhodobacterales</taxon>
        <taxon>Paracoccaceae</taxon>
        <taxon>Albidovulum</taxon>
    </lineage>
</organism>
<dbReference type="RefSeq" id="WP_263735764.1">
    <property type="nucleotide sequence ID" value="NZ_JAOWKY010000004.1"/>
</dbReference>
<evidence type="ECO:0000313" key="5">
    <source>
        <dbReference type="Proteomes" id="UP001652542"/>
    </source>
</evidence>
<evidence type="ECO:0000256" key="3">
    <source>
        <dbReference type="RuleBase" id="RU004046"/>
    </source>
</evidence>
<gene>
    <name evidence="4" type="ORF">OEW28_15800</name>
</gene>
<protein>
    <submittedName>
        <fullName evidence="4">Glucokinase</fullName>
    </submittedName>
</protein>
<dbReference type="CDD" id="cd24008">
    <property type="entry name" value="ASKHA_NBD_GLK"/>
    <property type="match status" value="1"/>
</dbReference>
<proteinExistence type="inferred from homology"/>
<keyword evidence="2" id="KW-0418">Kinase</keyword>
<dbReference type="Gene3D" id="3.30.420.40">
    <property type="match status" value="1"/>
</dbReference>
<sequence>MTSAPMILADVGGTNTRVALARYGQVDRGSIRRYPNAGHSGLEPILSGYLSDMGEVRTAGACVAAAGPVEAGRAEMTNLSWVIESQGVADATGAGTVAILNDLQAQGHALGHIAQGASRPILQGERAEGQVQLVIGIGTGFNAAPVYDTASGRIVAASESGHVSLPIRTDADLRLASQVGGKHGFTGVEEVLSGRGLEQTFSWVAHEAGSDQTRDASSIMQGIASNDDLARAAGGVFVRMLGMVAGNLALTFLPFGGIYLIGGVARAFAPHLEDLSFREAFFDKGRFSQFMERFPVSVVEDDYAALTGCAMHLTALMRRAA</sequence>
<dbReference type="InterPro" id="IPR043129">
    <property type="entry name" value="ATPase_NBD"/>
</dbReference>
<dbReference type="PANTHER" id="PTHR47690">
    <property type="entry name" value="GLUCOKINASE"/>
    <property type="match status" value="1"/>
</dbReference>
<keyword evidence="1" id="KW-0808">Transferase</keyword>
<dbReference type="SUPFAM" id="SSF53067">
    <property type="entry name" value="Actin-like ATPase domain"/>
    <property type="match status" value="1"/>
</dbReference>
<accession>A0ABT2ZG38</accession>
<dbReference type="PANTHER" id="PTHR47690:SF1">
    <property type="entry name" value="GLUCOKINASE"/>
    <property type="match status" value="1"/>
</dbReference>
<dbReference type="InterPro" id="IPR050201">
    <property type="entry name" value="Bacterial_glucokinase"/>
</dbReference>
<comment type="caution">
    <text evidence="4">The sequence shown here is derived from an EMBL/GenBank/DDBJ whole genome shotgun (WGS) entry which is preliminary data.</text>
</comment>
<comment type="similarity">
    <text evidence="3">Belongs to the bacterial glucokinase family.</text>
</comment>
<dbReference type="Gene3D" id="3.40.367.20">
    <property type="match status" value="1"/>
</dbReference>
<evidence type="ECO:0000256" key="2">
    <source>
        <dbReference type="ARBA" id="ARBA00022777"/>
    </source>
</evidence>
<dbReference type="Pfam" id="PF02685">
    <property type="entry name" value="Glucokinase"/>
    <property type="match status" value="1"/>
</dbReference>
<keyword evidence="5" id="KW-1185">Reference proteome</keyword>
<evidence type="ECO:0000313" key="4">
    <source>
        <dbReference type="EMBL" id="MCV2870095.1"/>
    </source>
</evidence>
<name>A0ABT2ZG38_9RHOB</name>
<evidence type="ECO:0000256" key="1">
    <source>
        <dbReference type="ARBA" id="ARBA00022679"/>
    </source>
</evidence>
<dbReference type="Proteomes" id="UP001652542">
    <property type="component" value="Unassembled WGS sequence"/>
</dbReference>